<protein>
    <submittedName>
        <fullName evidence="2">Uncharacterized protein</fullName>
    </submittedName>
</protein>
<evidence type="ECO:0000313" key="1">
    <source>
        <dbReference type="EMBL" id="CDX25755.1"/>
    </source>
</evidence>
<dbReference type="AlphaFoldDB" id="A0A090EEW2"/>
<sequence length="59" mass="6094">MLLKNLAPRAGFEPATNRLTAGCSTTELPGNGGSDVSGAAYSKHLSALQSSNSQFFSSF</sequence>
<gene>
    <name evidence="1" type="ORF">MPL3356_60077</name>
    <name evidence="2" type="ORF">MPLDJ20_120381</name>
</gene>
<reference evidence="3" key="1">
    <citation type="submission" date="2014-08" db="EMBL/GenBank/DDBJ databases">
        <authorList>
            <person name="Moulin L."/>
        </authorList>
    </citation>
    <scope>NUCLEOTIDE SEQUENCE [LARGE SCALE GENOMIC DNA]</scope>
</reference>
<evidence type="ECO:0000313" key="2">
    <source>
        <dbReference type="EMBL" id="CDX28877.1"/>
    </source>
</evidence>
<dbReference type="AntiFam" id="ANF00014">
    <property type="entry name" value="tRNA translation"/>
</dbReference>
<accession>A0A090EEW2</accession>
<evidence type="ECO:0000313" key="4">
    <source>
        <dbReference type="Proteomes" id="UP000046373"/>
    </source>
</evidence>
<reference evidence="2 4" key="2">
    <citation type="submission" date="2014-08" db="EMBL/GenBank/DDBJ databases">
        <authorList>
            <person name="Moulin Lionel"/>
        </authorList>
    </citation>
    <scope>NUCLEOTIDE SEQUENCE [LARGE SCALE GENOMIC DNA]</scope>
</reference>
<dbReference type="EMBL" id="CCMZ01000056">
    <property type="protein sequence ID" value="CDX25755.1"/>
    <property type="molecule type" value="Genomic_DNA"/>
</dbReference>
<dbReference type="Proteomes" id="UP000046373">
    <property type="component" value="Unassembled WGS sequence"/>
</dbReference>
<proteinExistence type="predicted"/>
<organism evidence="2 4">
    <name type="scientific">Mesorhizobium plurifarium</name>
    <dbReference type="NCBI Taxonomy" id="69974"/>
    <lineage>
        <taxon>Bacteria</taxon>
        <taxon>Pseudomonadati</taxon>
        <taxon>Pseudomonadota</taxon>
        <taxon>Alphaproteobacteria</taxon>
        <taxon>Hyphomicrobiales</taxon>
        <taxon>Phyllobacteriaceae</taxon>
        <taxon>Mesorhizobium</taxon>
    </lineage>
</organism>
<dbReference type="EMBL" id="CCNB01000004">
    <property type="protein sequence ID" value="CDX28877.1"/>
    <property type="molecule type" value="Genomic_DNA"/>
</dbReference>
<dbReference type="STRING" id="69974.MPLDJ20_120381"/>
<name>A0A090EEW2_MESPL</name>
<dbReference type="Proteomes" id="UP000045285">
    <property type="component" value="Unassembled WGS sequence"/>
</dbReference>
<evidence type="ECO:0000313" key="3">
    <source>
        <dbReference type="Proteomes" id="UP000045285"/>
    </source>
</evidence>
<keyword evidence="3" id="KW-1185">Reference proteome</keyword>